<dbReference type="InterPro" id="IPR013325">
    <property type="entry name" value="RNA_pol_sigma_r2"/>
</dbReference>
<dbReference type="NCBIfam" id="TIGR02937">
    <property type="entry name" value="sigma70-ECF"/>
    <property type="match status" value="1"/>
</dbReference>
<dbReference type="InterPro" id="IPR007627">
    <property type="entry name" value="RNA_pol_sigma70_r2"/>
</dbReference>
<keyword evidence="5" id="KW-1185">Reference proteome</keyword>
<protein>
    <submittedName>
        <fullName evidence="4">Sigma-70 family RNA polymerase sigma factor</fullName>
    </submittedName>
</protein>
<evidence type="ECO:0000256" key="1">
    <source>
        <dbReference type="ARBA" id="ARBA00011344"/>
    </source>
</evidence>
<dbReference type="Proteomes" id="UP001524587">
    <property type="component" value="Unassembled WGS sequence"/>
</dbReference>
<evidence type="ECO:0000259" key="2">
    <source>
        <dbReference type="Pfam" id="PF04542"/>
    </source>
</evidence>
<comment type="caution">
    <text evidence="4">The sequence shown here is derived from an EMBL/GenBank/DDBJ whole genome shotgun (WGS) entry which is preliminary data.</text>
</comment>
<name>A0ABT1W539_9PROT</name>
<dbReference type="PANTHER" id="PTHR30173:SF43">
    <property type="entry name" value="ECF RNA POLYMERASE SIGMA FACTOR SIGI-RELATED"/>
    <property type="match status" value="1"/>
</dbReference>
<dbReference type="NCBIfam" id="NF007214">
    <property type="entry name" value="PRK09636.1"/>
    <property type="match status" value="1"/>
</dbReference>
<reference evidence="4 5" key="1">
    <citation type="submission" date="2022-06" db="EMBL/GenBank/DDBJ databases">
        <title>Endosaccharibacter gen. nov., sp. nov., endophytic bacteria isolated from sugarcane.</title>
        <authorList>
            <person name="Pitiwittayakul N."/>
            <person name="Yukphan P."/>
            <person name="Charoenyingcharoen P."/>
            <person name="Tanasupawat S."/>
        </authorList>
    </citation>
    <scope>NUCLEOTIDE SEQUENCE [LARGE SCALE GENOMIC DNA]</scope>
    <source>
        <strain evidence="4 5">KSS8</strain>
    </source>
</reference>
<dbReference type="InterPro" id="IPR013324">
    <property type="entry name" value="RNA_pol_sigma_r3/r4-like"/>
</dbReference>
<dbReference type="SUPFAM" id="SSF54427">
    <property type="entry name" value="NTF2-like"/>
    <property type="match status" value="1"/>
</dbReference>
<dbReference type="SUPFAM" id="SSF88659">
    <property type="entry name" value="Sigma3 and sigma4 domains of RNA polymerase sigma factors"/>
    <property type="match status" value="1"/>
</dbReference>
<dbReference type="InterPro" id="IPR036388">
    <property type="entry name" value="WH-like_DNA-bd_sf"/>
</dbReference>
<dbReference type="InterPro" id="IPR052704">
    <property type="entry name" value="ECF_Sigma-70_Domain"/>
</dbReference>
<feature type="domain" description="RNA polymerase sigma-70 region 2" evidence="2">
    <location>
        <begin position="14"/>
        <end position="74"/>
    </location>
</feature>
<dbReference type="InterPro" id="IPR032710">
    <property type="entry name" value="NTF2-like_dom_sf"/>
</dbReference>
<dbReference type="InterPro" id="IPR013249">
    <property type="entry name" value="RNA_pol_sigma70_r4_t2"/>
</dbReference>
<feature type="domain" description="RNA polymerase sigma factor 70 region 4 type 2" evidence="3">
    <location>
        <begin position="110"/>
        <end position="161"/>
    </location>
</feature>
<dbReference type="RefSeq" id="WP_422862973.1">
    <property type="nucleotide sequence ID" value="NZ_JAMSKV010000002.1"/>
</dbReference>
<dbReference type="EMBL" id="JAMSKV010000002">
    <property type="protein sequence ID" value="MCQ8277530.1"/>
    <property type="molecule type" value="Genomic_DNA"/>
</dbReference>
<dbReference type="Gene3D" id="1.10.10.10">
    <property type="entry name" value="Winged helix-like DNA-binding domain superfamily/Winged helix DNA-binding domain"/>
    <property type="match status" value="1"/>
</dbReference>
<dbReference type="InterPro" id="IPR014284">
    <property type="entry name" value="RNA_pol_sigma-70_dom"/>
</dbReference>
<organism evidence="4 5">
    <name type="scientific">Endosaccharibacter trunci</name>
    <dbReference type="NCBI Taxonomy" id="2812733"/>
    <lineage>
        <taxon>Bacteria</taxon>
        <taxon>Pseudomonadati</taxon>
        <taxon>Pseudomonadota</taxon>
        <taxon>Alphaproteobacteria</taxon>
        <taxon>Acetobacterales</taxon>
        <taxon>Acetobacteraceae</taxon>
        <taxon>Endosaccharibacter</taxon>
    </lineage>
</organism>
<accession>A0ABT1W539</accession>
<sequence>MPAGDDPASRFIPHRADLLGLAYRMTGSLATAEDIVQDAFLRWQAADRTEVAQPRAWLLKAVARLSIDHIRSARNRHEVYVGPWLPEPLITAGESPQETAFAQTQRVSVAVLLTLQRLTPAERAVFILHDLFDTPFAELATLLGRTEAACRKLASRARAHLTDAETRHPVADGDGERIARAFHAASRDGDGEALRALLAEAAVLRTDGGGVRPSALNPIGGADRIARFFAGIARKRSRTPILLHLGRINGLPGFVTLEPDGLPQTTALEIREERISAIYIVRNPDKLGRVGVQLAALGKSAPAAGPVQIASATF</sequence>
<gene>
    <name evidence="4" type="ORF">NFI95_03575</name>
</gene>
<evidence type="ECO:0000313" key="5">
    <source>
        <dbReference type="Proteomes" id="UP001524587"/>
    </source>
</evidence>
<dbReference type="Pfam" id="PF08281">
    <property type="entry name" value="Sigma70_r4_2"/>
    <property type="match status" value="1"/>
</dbReference>
<comment type="subunit">
    <text evidence="1">Interacts transiently with the RNA polymerase catalytic core formed by RpoA, RpoB, RpoC and RpoZ (2 alpha, 1 beta, 1 beta' and 1 omega subunit) to form the RNA polymerase holoenzyme that can initiate transcription.</text>
</comment>
<evidence type="ECO:0000259" key="3">
    <source>
        <dbReference type="Pfam" id="PF08281"/>
    </source>
</evidence>
<proteinExistence type="predicted"/>
<dbReference type="SUPFAM" id="SSF88946">
    <property type="entry name" value="Sigma2 domain of RNA polymerase sigma factors"/>
    <property type="match status" value="1"/>
</dbReference>
<dbReference type="Pfam" id="PF04542">
    <property type="entry name" value="Sigma70_r2"/>
    <property type="match status" value="1"/>
</dbReference>
<dbReference type="PANTHER" id="PTHR30173">
    <property type="entry name" value="SIGMA 19 FACTOR"/>
    <property type="match status" value="1"/>
</dbReference>
<dbReference type="Gene3D" id="1.10.1740.10">
    <property type="match status" value="1"/>
</dbReference>
<evidence type="ECO:0000313" key="4">
    <source>
        <dbReference type="EMBL" id="MCQ8277530.1"/>
    </source>
</evidence>